<reference evidence="1" key="1">
    <citation type="submission" date="2014-11" db="EMBL/GenBank/DDBJ databases">
        <authorList>
            <person name="Amaro Gonzalez C."/>
        </authorList>
    </citation>
    <scope>NUCLEOTIDE SEQUENCE</scope>
</reference>
<reference evidence="1" key="2">
    <citation type="journal article" date="2015" name="Fish Shellfish Immunol.">
        <title>Early steps in the European eel (Anguilla anguilla)-Vibrio vulnificus interaction in the gills: Role of the RtxA13 toxin.</title>
        <authorList>
            <person name="Callol A."/>
            <person name="Pajuelo D."/>
            <person name="Ebbesson L."/>
            <person name="Teles M."/>
            <person name="MacKenzie S."/>
            <person name="Amaro C."/>
        </authorList>
    </citation>
    <scope>NUCLEOTIDE SEQUENCE</scope>
</reference>
<name>A0A0E9RXR8_ANGAN</name>
<proteinExistence type="predicted"/>
<sequence length="14" mass="1592">MNQSTRKDCNPGLQ</sequence>
<evidence type="ECO:0000313" key="1">
    <source>
        <dbReference type="EMBL" id="JAH33662.1"/>
    </source>
</evidence>
<accession>A0A0E9RXR8</accession>
<dbReference type="EMBL" id="GBXM01074915">
    <property type="protein sequence ID" value="JAH33662.1"/>
    <property type="molecule type" value="Transcribed_RNA"/>
</dbReference>
<organism evidence="1">
    <name type="scientific">Anguilla anguilla</name>
    <name type="common">European freshwater eel</name>
    <name type="synonym">Muraena anguilla</name>
    <dbReference type="NCBI Taxonomy" id="7936"/>
    <lineage>
        <taxon>Eukaryota</taxon>
        <taxon>Metazoa</taxon>
        <taxon>Chordata</taxon>
        <taxon>Craniata</taxon>
        <taxon>Vertebrata</taxon>
        <taxon>Euteleostomi</taxon>
        <taxon>Actinopterygii</taxon>
        <taxon>Neopterygii</taxon>
        <taxon>Teleostei</taxon>
        <taxon>Anguilliformes</taxon>
        <taxon>Anguillidae</taxon>
        <taxon>Anguilla</taxon>
    </lineage>
</organism>
<protein>
    <submittedName>
        <fullName evidence="1">Uncharacterized protein</fullName>
    </submittedName>
</protein>